<proteinExistence type="predicted"/>
<dbReference type="KEGG" id="dmm:dnm_043960"/>
<dbReference type="RefSeq" id="WP_207683153.1">
    <property type="nucleotide sequence ID" value="NZ_CP061800.1"/>
</dbReference>
<feature type="domain" description="Response regulatory" evidence="3">
    <location>
        <begin position="5"/>
        <end position="121"/>
    </location>
</feature>
<evidence type="ECO:0000259" key="3">
    <source>
        <dbReference type="PROSITE" id="PS50110"/>
    </source>
</evidence>
<organism evidence="4 5">
    <name type="scientific">Desulfonema magnum</name>
    <dbReference type="NCBI Taxonomy" id="45655"/>
    <lineage>
        <taxon>Bacteria</taxon>
        <taxon>Pseudomonadati</taxon>
        <taxon>Thermodesulfobacteriota</taxon>
        <taxon>Desulfobacteria</taxon>
        <taxon>Desulfobacterales</taxon>
        <taxon>Desulfococcaceae</taxon>
        <taxon>Desulfonema</taxon>
    </lineage>
</organism>
<dbReference type="InterPro" id="IPR050595">
    <property type="entry name" value="Bact_response_regulator"/>
</dbReference>
<dbReference type="CDD" id="cd17562">
    <property type="entry name" value="REC_CheY4-like"/>
    <property type="match status" value="1"/>
</dbReference>
<name>A0A975BN76_9BACT</name>
<dbReference type="SMART" id="SM00448">
    <property type="entry name" value="REC"/>
    <property type="match status" value="1"/>
</dbReference>
<keyword evidence="5" id="KW-1185">Reference proteome</keyword>
<dbReference type="AlphaFoldDB" id="A0A975BN76"/>
<dbReference type="SUPFAM" id="SSF52172">
    <property type="entry name" value="CheY-like"/>
    <property type="match status" value="1"/>
</dbReference>
<dbReference type="Pfam" id="PF00072">
    <property type="entry name" value="Response_reg"/>
    <property type="match status" value="1"/>
</dbReference>
<evidence type="ECO:0000256" key="2">
    <source>
        <dbReference type="PROSITE-ProRule" id="PRU00169"/>
    </source>
</evidence>
<reference evidence="4" key="1">
    <citation type="journal article" date="2021" name="Microb. Physiol.">
        <title>Proteogenomic Insights into the Physiology of Marine, Sulfate-Reducing, Filamentous Desulfonema limicola and Desulfonema magnum.</title>
        <authorList>
            <person name="Schnaars V."/>
            <person name="Wohlbrand L."/>
            <person name="Scheve S."/>
            <person name="Hinrichs C."/>
            <person name="Reinhardt R."/>
            <person name="Rabus R."/>
        </authorList>
    </citation>
    <scope>NUCLEOTIDE SEQUENCE</scope>
    <source>
        <strain evidence="4">4be13</strain>
    </source>
</reference>
<evidence type="ECO:0000313" key="5">
    <source>
        <dbReference type="Proteomes" id="UP000663722"/>
    </source>
</evidence>
<dbReference type="Gene3D" id="3.40.50.2300">
    <property type="match status" value="1"/>
</dbReference>
<feature type="modified residue" description="4-aspartylphosphate" evidence="2">
    <location>
        <position position="54"/>
    </location>
</feature>
<dbReference type="GO" id="GO:0000160">
    <property type="term" value="P:phosphorelay signal transduction system"/>
    <property type="evidence" value="ECO:0007669"/>
    <property type="project" value="InterPro"/>
</dbReference>
<keyword evidence="1 2" id="KW-0597">Phosphoprotein</keyword>
<sequence>MNKKIIMTVDDSASVRQMVSFTLRGSGYEVVEAVDGADALSKLKGPRVRMMFVDLNMPNMDGIELIRAVRSKPEYKFIPIVMLTTESQASKKQEGKAAGATGWIVKPFRPEQLVAVVKKVLG</sequence>
<dbReference type="PANTHER" id="PTHR44591:SF25">
    <property type="entry name" value="CHEMOTAXIS TWO-COMPONENT RESPONSE REGULATOR"/>
    <property type="match status" value="1"/>
</dbReference>
<protein>
    <submittedName>
        <fullName evidence="4">Two component system response regulator</fullName>
    </submittedName>
</protein>
<dbReference type="PROSITE" id="PS50110">
    <property type="entry name" value="RESPONSE_REGULATORY"/>
    <property type="match status" value="1"/>
</dbReference>
<evidence type="ECO:0000256" key="1">
    <source>
        <dbReference type="ARBA" id="ARBA00022553"/>
    </source>
</evidence>
<dbReference type="InterPro" id="IPR001789">
    <property type="entry name" value="Sig_transdc_resp-reg_receiver"/>
</dbReference>
<gene>
    <name evidence="4" type="ORF">dnm_043960</name>
</gene>
<dbReference type="Proteomes" id="UP000663722">
    <property type="component" value="Chromosome"/>
</dbReference>
<accession>A0A975BN76</accession>
<dbReference type="InterPro" id="IPR011006">
    <property type="entry name" value="CheY-like_superfamily"/>
</dbReference>
<dbReference type="EMBL" id="CP061800">
    <property type="protein sequence ID" value="QTA88352.1"/>
    <property type="molecule type" value="Genomic_DNA"/>
</dbReference>
<dbReference type="PANTHER" id="PTHR44591">
    <property type="entry name" value="STRESS RESPONSE REGULATOR PROTEIN 1"/>
    <property type="match status" value="1"/>
</dbReference>
<evidence type="ECO:0000313" key="4">
    <source>
        <dbReference type="EMBL" id="QTA88352.1"/>
    </source>
</evidence>